<dbReference type="GO" id="GO:0003700">
    <property type="term" value="F:DNA-binding transcription factor activity"/>
    <property type="evidence" value="ECO:0007669"/>
    <property type="project" value="InterPro"/>
</dbReference>
<dbReference type="PANTHER" id="PTHR30204:SF90">
    <property type="entry name" value="HTH-TYPE TRANSCRIPTIONAL ACTIVATOR MTA"/>
    <property type="match status" value="1"/>
</dbReference>
<dbReference type="InterPro" id="IPR047057">
    <property type="entry name" value="MerR_fam"/>
</dbReference>
<dbReference type="Pfam" id="PF13411">
    <property type="entry name" value="MerR_1"/>
    <property type="match status" value="1"/>
</dbReference>
<dbReference type="PANTHER" id="PTHR30204">
    <property type="entry name" value="REDOX-CYCLING DRUG-SENSING TRANSCRIPTIONAL ACTIVATOR SOXR"/>
    <property type="match status" value="1"/>
</dbReference>
<gene>
    <name evidence="6" type="ORF">DPCES_3761</name>
</gene>
<sequence length="250" mass="28559">MMLYTVKEVAGLAGVTVKTLHHYHKIGLLKPCEITDAGYRLYGAEELERLQQILFYRELDFSLSDIQKALEDQPGRLMCLTKQQELLIARRQRLDCLLKTIGESIVLTKKGEIMEKSAMFQGLNADAWNTALAEQSQYLKDHYGYELPKVETEQAQEMNDSAAEAKQFMDFLAEALRAGWKGNDPRLQKKIEEHLAFLKDHGHPVDAQTFAAQARFFLEDDFHRGMLESQQLGLCYYLCIAAEMYAAANQ</sequence>
<dbReference type="InterPro" id="IPR009061">
    <property type="entry name" value="DNA-bd_dom_put_sf"/>
</dbReference>
<dbReference type="OrthoDB" id="9814833at2"/>
<proteinExistence type="predicted"/>
<dbReference type="GO" id="GO:0003677">
    <property type="term" value="F:DNA binding"/>
    <property type="evidence" value="ECO:0007669"/>
    <property type="project" value="UniProtKB-KW"/>
</dbReference>
<dbReference type="SMART" id="SM00422">
    <property type="entry name" value="HTH_MERR"/>
    <property type="match status" value="1"/>
</dbReference>
<name>A0A098B5M2_DESHA</name>
<evidence type="ECO:0000256" key="4">
    <source>
        <dbReference type="ARBA" id="ARBA00023163"/>
    </source>
</evidence>
<dbReference type="RefSeq" id="WP_011461134.1">
    <property type="nucleotide sequence ID" value="NZ_JAYFNZ010000056.1"/>
</dbReference>
<keyword evidence="2" id="KW-0238">DNA-binding</keyword>
<dbReference type="InterPro" id="IPR036244">
    <property type="entry name" value="TipA-like_antibiotic-bd"/>
</dbReference>
<dbReference type="CDD" id="cd01106">
    <property type="entry name" value="HTH_TipAL-Mta"/>
    <property type="match status" value="1"/>
</dbReference>
<dbReference type="Pfam" id="PF07739">
    <property type="entry name" value="TipAS"/>
    <property type="match status" value="1"/>
</dbReference>
<dbReference type="EMBL" id="LK996017">
    <property type="protein sequence ID" value="CDX03647.1"/>
    <property type="molecule type" value="Genomic_DNA"/>
</dbReference>
<dbReference type="Gene3D" id="1.10.490.50">
    <property type="entry name" value="Antibiotic binding domain of TipA-like multidrug resistance regulators"/>
    <property type="match status" value="1"/>
</dbReference>
<reference evidence="6" key="1">
    <citation type="submission" date="2014-07" db="EMBL/GenBank/DDBJ databases">
        <authorList>
            <person name="Hornung V.Bastian."/>
        </authorList>
    </citation>
    <scope>NUCLEOTIDE SEQUENCE</scope>
    <source>
        <strain evidence="6">PCE-S</strain>
    </source>
</reference>
<dbReference type="Gene3D" id="1.10.1660.10">
    <property type="match status" value="1"/>
</dbReference>
<dbReference type="AlphaFoldDB" id="A0A098B5M2"/>
<dbReference type="InterPro" id="IPR000551">
    <property type="entry name" value="MerR-type_HTH_dom"/>
</dbReference>
<evidence type="ECO:0000256" key="3">
    <source>
        <dbReference type="ARBA" id="ARBA00023159"/>
    </source>
</evidence>
<accession>A0A098B5M2</accession>
<evidence type="ECO:0000313" key="6">
    <source>
        <dbReference type="EMBL" id="CDX03647.1"/>
    </source>
</evidence>
<evidence type="ECO:0000256" key="2">
    <source>
        <dbReference type="ARBA" id="ARBA00023125"/>
    </source>
</evidence>
<evidence type="ECO:0000259" key="5">
    <source>
        <dbReference type="PROSITE" id="PS50937"/>
    </source>
</evidence>
<dbReference type="OMA" id="MAIEAKH"/>
<dbReference type="InterPro" id="IPR012925">
    <property type="entry name" value="TipAS_dom"/>
</dbReference>
<keyword evidence="4" id="KW-0804">Transcription</keyword>
<protein>
    <submittedName>
        <fullName evidence="6">Predicted transcriptional regulator</fullName>
    </submittedName>
</protein>
<dbReference type="PATRIC" id="fig|49338.4.peg.4037"/>
<dbReference type="PRINTS" id="PR00040">
    <property type="entry name" value="HTHMERR"/>
</dbReference>
<dbReference type="SUPFAM" id="SSF46955">
    <property type="entry name" value="Putative DNA-binding domain"/>
    <property type="match status" value="1"/>
</dbReference>
<evidence type="ECO:0000256" key="1">
    <source>
        <dbReference type="ARBA" id="ARBA00023015"/>
    </source>
</evidence>
<organism evidence="6">
    <name type="scientific">Desulfitobacterium hafniense</name>
    <name type="common">Desulfitobacterium frappieri</name>
    <dbReference type="NCBI Taxonomy" id="49338"/>
    <lineage>
        <taxon>Bacteria</taxon>
        <taxon>Bacillati</taxon>
        <taxon>Bacillota</taxon>
        <taxon>Clostridia</taxon>
        <taxon>Eubacteriales</taxon>
        <taxon>Desulfitobacteriaceae</taxon>
        <taxon>Desulfitobacterium</taxon>
    </lineage>
</organism>
<dbReference type="SUPFAM" id="SSF89082">
    <property type="entry name" value="Antibiotic binding domain of TipA-like multidrug resistance regulators"/>
    <property type="match status" value="1"/>
</dbReference>
<dbReference type="PROSITE" id="PS50937">
    <property type="entry name" value="HTH_MERR_2"/>
    <property type="match status" value="1"/>
</dbReference>
<feature type="domain" description="HTH merR-type" evidence="5">
    <location>
        <begin position="3"/>
        <end position="72"/>
    </location>
</feature>
<keyword evidence="3" id="KW-0010">Activator</keyword>
<keyword evidence="1" id="KW-0805">Transcription regulation</keyword>